<organism evidence="9 10">
    <name type="scientific">Fusarium oxysporum f. sp. cubense</name>
    <dbReference type="NCBI Taxonomy" id="61366"/>
    <lineage>
        <taxon>Eukaryota</taxon>
        <taxon>Fungi</taxon>
        <taxon>Dikarya</taxon>
        <taxon>Ascomycota</taxon>
        <taxon>Pezizomycotina</taxon>
        <taxon>Sordariomycetes</taxon>
        <taxon>Hypocreomycetidae</taxon>
        <taxon>Hypocreales</taxon>
        <taxon>Nectriaceae</taxon>
        <taxon>Fusarium</taxon>
        <taxon>Fusarium oxysporum species complex</taxon>
    </lineage>
</organism>
<dbReference type="InterPro" id="IPR051702">
    <property type="entry name" value="SH3_domain_YSC84-like"/>
</dbReference>
<dbReference type="EMBL" id="VMNF01000011">
    <property type="protein sequence ID" value="TXC00050.1"/>
    <property type="molecule type" value="Genomic_DNA"/>
</dbReference>
<dbReference type="AlphaFoldDB" id="A0A5C6SNJ8"/>
<evidence type="ECO:0000256" key="1">
    <source>
        <dbReference type="ARBA" id="ARBA00004141"/>
    </source>
</evidence>
<dbReference type="Pfam" id="PF13813">
    <property type="entry name" value="MBOAT_2"/>
    <property type="match status" value="1"/>
</dbReference>
<feature type="domain" description="Wax synthase" evidence="8">
    <location>
        <begin position="509"/>
        <end position="596"/>
    </location>
</feature>
<dbReference type="InterPro" id="IPR032805">
    <property type="entry name" value="Wax_synthase_dom"/>
</dbReference>
<keyword evidence="2 6" id="KW-0812">Transmembrane</keyword>
<dbReference type="CDD" id="cd11524">
    <property type="entry name" value="SYLF"/>
    <property type="match status" value="1"/>
</dbReference>
<evidence type="ECO:0000256" key="6">
    <source>
        <dbReference type="SAM" id="Phobius"/>
    </source>
</evidence>
<name>A0A5C6SNJ8_FUSOC</name>
<feature type="transmembrane region" description="Helical" evidence="6">
    <location>
        <begin position="624"/>
        <end position="644"/>
    </location>
</feature>
<feature type="domain" description="Ysc84 actin-binding" evidence="7">
    <location>
        <begin position="178"/>
        <end position="251"/>
    </location>
</feature>
<dbReference type="PANTHER" id="PTHR15629:SF8">
    <property type="entry name" value="DUF500 DOMAIN PROTEIN (AFU_ORTHOLOGUE AFUA_5G07310)"/>
    <property type="match status" value="1"/>
</dbReference>
<feature type="region of interest" description="Disordered" evidence="5">
    <location>
        <begin position="1"/>
        <end position="43"/>
    </location>
</feature>
<reference evidence="9 10" key="1">
    <citation type="submission" date="2019-07" db="EMBL/GenBank/DDBJ databases">
        <title>The First High-Quality Draft Genome Sequence of the Causal Agent of the Current Panama Disease Epidemic.</title>
        <authorList>
            <person name="Warmington R.J."/>
            <person name="Kay W."/>
            <person name="Jeffries A."/>
            <person name="Bebber D."/>
            <person name="Moore K."/>
            <person name="Studholme D.J."/>
        </authorList>
    </citation>
    <scope>NUCLEOTIDE SEQUENCE [LARGE SCALE GENOMIC DNA]</scope>
    <source>
        <strain evidence="9 10">TR4</strain>
    </source>
</reference>
<dbReference type="InterPro" id="IPR007461">
    <property type="entry name" value="Ysc84_actin-binding"/>
</dbReference>
<keyword evidence="4 6" id="KW-0472">Membrane</keyword>
<evidence type="ECO:0000259" key="7">
    <source>
        <dbReference type="Pfam" id="PF04366"/>
    </source>
</evidence>
<feature type="transmembrane region" description="Helical" evidence="6">
    <location>
        <begin position="481"/>
        <end position="503"/>
    </location>
</feature>
<dbReference type="GO" id="GO:0016020">
    <property type="term" value="C:membrane"/>
    <property type="evidence" value="ECO:0007669"/>
    <property type="project" value="UniProtKB-SubCell"/>
</dbReference>
<evidence type="ECO:0000256" key="5">
    <source>
        <dbReference type="SAM" id="MobiDB-lite"/>
    </source>
</evidence>
<dbReference type="GO" id="GO:0035091">
    <property type="term" value="F:phosphatidylinositol binding"/>
    <property type="evidence" value="ECO:0007669"/>
    <property type="project" value="TreeGrafter"/>
</dbReference>
<proteinExistence type="predicted"/>
<keyword evidence="3 6" id="KW-1133">Transmembrane helix</keyword>
<feature type="transmembrane region" description="Helical" evidence="6">
    <location>
        <begin position="420"/>
        <end position="443"/>
    </location>
</feature>
<sequence>MGSNNNNLFELPVNEDPRPTGYECKNTHFSPPPPYSANSTSTQEQSTEMQINRKSGFANRLHVLSAKIAGPVNGFANKLGCEAFMPTTLDKECDKASRILTSFCDGTPLSTTSPNDSLSRRKAIVRIPRQVLKSAAGLAIFTAFRSGAQFSWGSGSGVVVARRPDGSWSPPSSFAVNTLSVGFMVAMDIYDCVCVLRTPEAVAAFTKPRVSFGGEVAVTAGPVGTGVYVDSTVNSNGVDEPIWSYVKSRGLGRSRSNAEPSAHALLRGFRRHLISIATMGHPEPGSIPQTVILACSIPVIFASIIVFIPKSGILSRVGAAVALSCLQYSLYTSLLESSLPQAQITGISLFSWGLYANGTEQVLLSRYDADDILTVEERRLGRRLSTVTRLLRAVGVYFSLRRVGLRGEISMKQRVSSNSILFVITKIIECVGCYLILDAILLAPRPERHLITREKQSLFNLSSLTREDVIFRIYSSLGNWVIGYISVRLAHGFVAAVSVLLGLCKPEDWPHLNGPISSWSTVRTFWGTFWHQLFRKALTGWGDFIPDRVLRLRRGMPLSRYLRLILTFFTSALMHRCLHYFYRLEAGEWYEIETFFLLQPVAIMFEDAMQAATVHIPLSRPLRWIVGFIWLCAFFTWVTPTFLYPTMRVPDPGQLLPFSVLGHLIKK</sequence>
<evidence type="ECO:0008006" key="11">
    <source>
        <dbReference type="Google" id="ProtNLM"/>
    </source>
</evidence>
<gene>
    <name evidence="9" type="ORF">FocTR4_00013808</name>
</gene>
<protein>
    <recommendedName>
        <fullName evidence="11">Wax synthase domain-containing protein</fullName>
    </recommendedName>
</protein>
<comment type="caution">
    <text evidence="9">The sequence shown here is derived from an EMBL/GenBank/DDBJ whole genome shotgun (WGS) entry which is preliminary data.</text>
</comment>
<evidence type="ECO:0000256" key="4">
    <source>
        <dbReference type="ARBA" id="ARBA00023136"/>
    </source>
</evidence>
<dbReference type="Proteomes" id="UP000321331">
    <property type="component" value="Unassembled WGS sequence"/>
</dbReference>
<evidence type="ECO:0000313" key="9">
    <source>
        <dbReference type="EMBL" id="TXC00050.1"/>
    </source>
</evidence>
<dbReference type="PANTHER" id="PTHR15629">
    <property type="entry name" value="SH3YL1 PROTEIN"/>
    <property type="match status" value="1"/>
</dbReference>
<evidence type="ECO:0000256" key="3">
    <source>
        <dbReference type="ARBA" id="ARBA00022989"/>
    </source>
</evidence>
<evidence type="ECO:0000256" key="2">
    <source>
        <dbReference type="ARBA" id="ARBA00022692"/>
    </source>
</evidence>
<accession>A0A5C6SNJ8</accession>
<dbReference type="Pfam" id="PF04366">
    <property type="entry name" value="Ysc84"/>
    <property type="match status" value="1"/>
</dbReference>
<evidence type="ECO:0000259" key="8">
    <source>
        <dbReference type="Pfam" id="PF13813"/>
    </source>
</evidence>
<feature type="transmembrane region" description="Helical" evidence="6">
    <location>
        <begin position="291"/>
        <end position="308"/>
    </location>
</feature>
<evidence type="ECO:0000313" key="10">
    <source>
        <dbReference type="Proteomes" id="UP000321331"/>
    </source>
</evidence>
<comment type="subcellular location">
    <subcellularLocation>
        <location evidence="1">Membrane</location>
        <topology evidence="1">Multi-pass membrane protein</topology>
    </subcellularLocation>
</comment>